<name>A0AA38NMB8_9AGAR</name>
<dbReference type="AlphaFoldDB" id="A0AA38NMB8"/>
<accession>A0AA38NMB8</accession>
<keyword evidence="2" id="KW-1185">Reference proteome</keyword>
<dbReference type="EMBL" id="MU793322">
    <property type="protein sequence ID" value="KAJ3786109.1"/>
    <property type="molecule type" value="Genomic_DNA"/>
</dbReference>
<protein>
    <submittedName>
        <fullName evidence="1">Uncharacterized protein</fullName>
    </submittedName>
</protein>
<evidence type="ECO:0000313" key="2">
    <source>
        <dbReference type="Proteomes" id="UP001163798"/>
    </source>
</evidence>
<reference evidence="1" key="1">
    <citation type="submission" date="2022-08" db="EMBL/GenBank/DDBJ databases">
        <authorList>
            <consortium name="DOE Joint Genome Institute"/>
            <person name="Min B."/>
            <person name="Riley R."/>
            <person name="Sierra-Patev S."/>
            <person name="Naranjo-Ortiz M."/>
            <person name="Looney B."/>
            <person name="Konkel Z."/>
            <person name="Slot J.C."/>
            <person name="Sakamoto Y."/>
            <person name="Steenwyk J.L."/>
            <person name="Rokas A."/>
            <person name="Carro J."/>
            <person name="Camarero S."/>
            <person name="Ferreira P."/>
            <person name="Molpeceres G."/>
            <person name="Ruiz-Duenas F.J."/>
            <person name="Serrano A."/>
            <person name="Henrissat B."/>
            <person name="Drula E."/>
            <person name="Hughes K.W."/>
            <person name="Mata J.L."/>
            <person name="Ishikawa N.K."/>
            <person name="Vargas-Isla R."/>
            <person name="Ushijima S."/>
            <person name="Smith C.A."/>
            <person name="Ahrendt S."/>
            <person name="Andreopoulos W."/>
            <person name="He G."/>
            <person name="Labutti K."/>
            <person name="Lipzen A."/>
            <person name="Ng V."/>
            <person name="Sandor L."/>
            <person name="Barry K."/>
            <person name="Martinez A.T."/>
            <person name="Xiao Y."/>
            <person name="Gibbons J.G."/>
            <person name="Terashima K."/>
            <person name="Hibbett D.S."/>
            <person name="Grigoriev I.V."/>
        </authorList>
    </citation>
    <scope>NUCLEOTIDE SEQUENCE</scope>
    <source>
        <strain evidence="1">TFB10291</strain>
    </source>
</reference>
<feature type="non-terminal residue" evidence="1">
    <location>
        <position position="141"/>
    </location>
</feature>
<gene>
    <name evidence="1" type="ORF">GGU10DRAFT_290878</name>
</gene>
<comment type="caution">
    <text evidence="1">The sequence shown here is derived from an EMBL/GenBank/DDBJ whole genome shotgun (WGS) entry which is preliminary data.</text>
</comment>
<organism evidence="1 2">
    <name type="scientific">Lentinula aff. detonsa</name>
    <dbReference type="NCBI Taxonomy" id="2804958"/>
    <lineage>
        <taxon>Eukaryota</taxon>
        <taxon>Fungi</taxon>
        <taxon>Dikarya</taxon>
        <taxon>Basidiomycota</taxon>
        <taxon>Agaricomycotina</taxon>
        <taxon>Agaricomycetes</taxon>
        <taxon>Agaricomycetidae</taxon>
        <taxon>Agaricales</taxon>
        <taxon>Marasmiineae</taxon>
        <taxon>Omphalotaceae</taxon>
        <taxon>Lentinula</taxon>
    </lineage>
</organism>
<proteinExistence type="predicted"/>
<evidence type="ECO:0000313" key="1">
    <source>
        <dbReference type="EMBL" id="KAJ3786109.1"/>
    </source>
</evidence>
<dbReference type="Proteomes" id="UP001163798">
    <property type="component" value="Unassembled WGS sequence"/>
</dbReference>
<sequence length="141" mass="15705">MGKCAVKQLNDLTYACLIFQGSQVLVEKAGGSCTWDALPEEDRTRRLEEMEAQIIRDIGKTEYDKLSPEEQADMELFLWAGCCMHKEMNAFKGRCIGLDQFWKDHPELPPPALLPNCDNAATLLGAVGTDAAKRAQERTEG</sequence>